<organism evidence="5 6">
    <name type="scientific">Desulfosporosinus metallidurans</name>
    <dbReference type="NCBI Taxonomy" id="1888891"/>
    <lineage>
        <taxon>Bacteria</taxon>
        <taxon>Bacillati</taxon>
        <taxon>Bacillota</taxon>
        <taxon>Clostridia</taxon>
        <taxon>Eubacteriales</taxon>
        <taxon>Desulfitobacteriaceae</taxon>
        <taxon>Desulfosporosinus</taxon>
    </lineage>
</organism>
<dbReference type="InterPro" id="IPR050554">
    <property type="entry name" value="Met_Synthase/Corrinoid"/>
</dbReference>
<dbReference type="InterPro" id="IPR000489">
    <property type="entry name" value="Pterin-binding_dom"/>
</dbReference>
<dbReference type="Pfam" id="PF00809">
    <property type="entry name" value="Pterin_bind"/>
    <property type="match status" value="1"/>
</dbReference>
<dbReference type="STRING" id="1888891.DSOL_3496"/>
<dbReference type="OrthoDB" id="358252at2"/>
<dbReference type="PROSITE" id="PS50972">
    <property type="entry name" value="PTERIN_BINDING"/>
    <property type="match status" value="1"/>
</dbReference>
<proteinExistence type="inferred from homology"/>
<dbReference type="RefSeq" id="WP_075365977.1">
    <property type="nucleotide sequence ID" value="NZ_MLBF01000032.1"/>
</dbReference>
<accession>A0A1Q8QQ65</accession>
<dbReference type="NCBIfam" id="NF005719">
    <property type="entry name" value="PRK07535.1"/>
    <property type="match status" value="1"/>
</dbReference>
<reference evidence="5 6" key="1">
    <citation type="submission" date="2016-09" db="EMBL/GenBank/DDBJ databases">
        <title>Complete genome of Desulfosporosinus sp. OL.</title>
        <authorList>
            <person name="Mardanov A."/>
            <person name="Beletsky A."/>
            <person name="Panova A."/>
            <person name="Karnachuk O."/>
            <person name="Ravin N."/>
        </authorList>
    </citation>
    <scope>NUCLEOTIDE SEQUENCE [LARGE SCALE GENOMIC DNA]</scope>
    <source>
        <strain evidence="5 6">OL</strain>
    </source>
</reference>
<sequence length="270" mass="29979">MIIIGEKINGTIPSVKKAIEQKDEEFIRNLAIRQAEAGADYLDVCASTAPDVEVDTLLWLMDIVQNAVDTPLCIDSPNPLVIEKVFPYAKRPGLINSVSEEGGKCEVIYPIIKGTKWEVIALTCDNRGIPKDIQTRVDITKVMVEKAQKYDITPDRIHIDPLVMALSADNQSLLNFVQTLKEVKTLYPAIKVTSGLSNISFGMPLRKVVNQHFLTLAIDAGMDSAILDPCNRDMVTTLYVTDALLGKDRFCRNYLNAYRKNKIGPVKVDA</sequence>
<gene>
    <name evidence="5" type="ORF">DSOL_3496</name>
</gene>
<keyword evidence="2 5" id="KW-0489">Methyltransferase</keyword>
<evidence type="ECO:0000256" key="2">
    <source>
        <dbReference type="ARBA" id="ARBA00022603"/>
    </source>
</evidence>
<dbReference type="GO" id="GO:0008705">
    <property type="term" value="F:methionine synthase activity"/>
    <property type="evidence" value="ECO:0007669"/>
    <property type="project" value="TreeGrafter"/>
</dbReference>
<name>A0A1Q8QQ65_9FIRM</name>
<dbReference type="PANTHER" id="PTHR45833:SF2">
    <property type="entry name" value="BIFUNCTIONAL HOMOCYSTEINE S-METHYLTRANSFERASE_5,10-METHYLENETETRAHYDROFOLATE REDUCTASE"/>
    <property type="match status" value="1"/>
</dbReference>
<comment type="caution">
    <text evidence="5">The sequence shown here is derived from an EMBL/GenBank/DDBJ whole genome shotgun (WGS) entry which is preliminary data.</text>
</comment>
<dbReference type="Proteomes" id="UP000186102">
    <property type="component" value="Unassembled WGS sequence"/>
</dbReference>
<dbReference type="InterPro" id="IPR011005">
    <property type="entry name" value="Dihydropteroate_synth-like_sf"/>
</dbReference>
<comment type="similarity">
    <text evidence="1">Belongs to the vitamin-B12 dependent methionine synthase family.</text>
</comment>
<dbReference type="SUPFAM" id="SSF51717">
    <property type="entry name" value="Dihydropteroate synthetase-like"/>
    <property type="match status" value="1"/>
</dbReference>
<evidence type="ECO:0000256" key="3">
    <source>
        <dbReference type="ARBA" id="ARBA00022679"/>
    </source>
</evidence>
<dbReference type="GO" id="GO:0042558">
    <property type="term" value="P:pteridine-containing compound metabolic process"/>
    <property type="evidence" value="ECO:0007669"/>
    <property type="project" value="InterPro"/>
</dbReference>
<dbReference type="EMBL" id="MLBF01000032">
    <property type="protein sequence ID" value="OLN29477.1"/>
    <property type="molecule type" value="Genomic_DNA"/>
</dbReference>
<dbReference type="AlphaFoldDB" id="A0A1Q8QQ65"/>
<keyword evidence="6" id="KW-1185">Reference proteome</keyword>
<feature type="domain" description="Pterin-binding" evidence="4">
    <location>
        <begin position="1"/>
        <end position="246"/>
    </location>
</feature>
<protein>
    <submittedName>
        <fullName evidence="5">5-methyltetrahydrofolate--homocysteine methyltransferase</fullName>
    </submittedName>
</protein>
<dbReference type="GO" id="GO:0005829">
    <property type="term" value="C:cytosol"/>
    <property type="evidence" value="ECO:0007669"/>
    <property type="project" value="TreeGrafter"/>
</dbReference>
<keyword evidence="3 5" id="KW-0808">Transferase</keyword>
<evidence type="ECO:0000313" key="6">
    <source>
        <dbReference type="Proteomes" id="UP000186102"/>
    </source>
</evidence>
<dbReference type="GO" id="GO:0032259">
    <property type="term" value="P:methylation"/>
    <property type="evidence" value="ECO:0007669"/>
    <property type="project" value="UniProtKB-KW"/>
</dbReference>
<evidence type="ECO:0000313" key="5">
    <source>
        <dbReference type="EMBL" id="OLN29477.1"/>
    </source>
</evidence>
<dbReference type="PANTHER" id="PTHR45833">
    <property type="entry name" value="METHIONINE SYNTHASE"/>
    <property type="match status" value="1"/>
</dbReference>
<evidence type="ECO:0000256" key="1">
    <source>
        <dbReference type="ARBA" id="ARBA00010398"/>
    </source>
</evidence>
<dbReference type="Gene3D" id="3.20.20.20">
    <property type="entry name" value="Dihydropteroate synthase-like"/>
    <property type="match status" value="1"/>
</dbReference>
<evidence type="ECO:0000259" key="4">
    <source>
        <dbReference type="PROSITE" id="PS50972"/>
    </source>
</evidence>